<accession>I3S6B5</accession>
<dbReference type="EMBL" id="BT136012">
    <property type="protein sequence ID" value="AFK35807.1"/>
    <property type="molecule type" value="mRNA"/>
</dbReference>
<reference evidence="1" key="1">
    <citation type="submission" date="2012-05" db="EMBL/GenBank/DDBJ databases">
        <authorList>
            <person name="Krishnakumar V."/>
            <person name="Cheung F."/>
            <person name="Xiao Y."/>
            <person name="Chan A."/>
            <person name="Moskal W.A."/>
            <person name="Town C.D."/>
        </authorList>
    </citation>
    <scope>NUCLEOTIDE SEQUENCE</scope>
</reference>
<dbReference type="AlphaFoldDB" id="I3S6B5"/>
<evidence type="ECO:0000313" key="1">
    <source>
        <dbReference type="EMBL" id="AFK35807.1"/>
    </source>
</evidence>
<organism evidence="1">
    <name type="scientific">Lotus japonicus</name>
    <name type="common">Lotus corniculatus var. japonicus</name>
    <dbReference type="NCBI Taxonomy" id="34305"/>
    <lineage>
        <taxon>Eukaryota</taxon>
        <taxon>Viridiplantae</taxon>
        <taxon>Streptophyta</taxon>
        <taxon>Embryophyta</taxon>
        <taxon>Tracheophyta</taxon>
        <taxon>Spermatophyta</taxon>
        <taxon>Magnoliopsida</taxon>
        <taxon>eudicotyledons</taxon>
        <taxon>Gunneridae</taxon>
        <taxon>Pentapetalae</taxon>
        <taxon>rosids</taxon>
        <taxon>fabids</taxon>
        <taxon>Fabales</taxon>
        <taxon>Fabaceae</taxon>
        <taxon>Papilionoideae</taxon>
        <taxon>50 kb inversion clade</taxon>
        <taxon>NPAAA clade</taxon>
        <taxon>Hologalegina</taxon>
        <taxon>robinioid clade</taxon>
        <taxon>Loteae</taxon>
        <taxon>Lotus</taxon>
    </lineage>
</organism>
<proteinExistence type="evidence at transcript level"/>
<protein>
    <submittedName>
        <fullName evidence="1">Uncharacterized protein</fullName>
    </submittedName>
</protein>
<name>I3S6B5_LOTJA</name>
<sequence>MFMSRMALSILESSILLLRTPVMVLF</sequence>